<feature type="coiled-coil region" evidence="11">
    <location>
        <begin position="552"/>
        <end position="586"/>
    </location>
</feature>
<dbReference type="GO" id="GO:0031262">
    <property type="term" value="C:Ndc80 complex"/>
    <property type="evidence" value="ECO:0007669"/>
    <property type="project" value="UniProtKB-UniRule"/>
</dbReference>
<evidence type="ECO:0000256" key="12">
    <source>
        <dbReference type="SAM" id="MobiDB-lite"/>
    </source>
</evidence>
<evidence type="ECO:0000256" key="6">
    <source>
        <dbReference type="ARBA" id="ARBA00023054"/>
    </source>
</evidence>
<dbReference type="Pfam" id="PF18077">
    <property type="entry name" value="DUF5595"/>
    <property type="match status" value="1"/>
</dbReference>
<sequence>MRRGIDVDVFPTKILDPVMSQDTFSAFKRRETLGIIDQNNHGNSQIPVPASVLKRSTVNPLRASGMGFGSGIPAPRASFAPGRSTNAFNRSSSGGNVLGNDFAASQKDPFSKSRQSLAPSLGRRSSAHSGRQSSIGGFLNIPSSQVPTKDPRPIRDKATQAQYNKTVLEYLLQAGYQNPIGTKTLQQPTAKDFAMIFKFLYCQLDPNFKFEKKIEDDVTYCLKSLRYPFTSDISKSSLQAVGSSHSWPPILAMLHWIVELCTCTGKLMSGEIPLEDGGNSMDKSYFNLLAKAYDEFLSGNDDFSDFHKDLAAAFDERNTDVIADMERLETANKLLETELKNLTDKKPPLESLEAEQKILLSDADKFKKYMEQMEERRIKLETKVNPELQQHLQEMERELEELAVQRKYLQAQVDAQEISPGELDKMTSERQALHESLQKTASRLEELTKHVHQRDSECQKRIDQIERHLQNYNSLAYRIGIIPKTAPYAGGKDFELELDSRALSHDSVTRPDQIVNRDLRHEIRPALAKLRQELGSKVHEHQDRAIQLQEILDKLCEALIDKRDELENLQAKLAAAIEQCSEIKDNMIAENAASNAETERLDRDLQQMRTTAQNGMLQLEQRSQSVLIEYDALVHTCNAHEAELYMKVINVLEEVTKLKLHVQSGLQSLDQEAEKEYEIVSQMEAAGVNGH</sequence>
<name>A0A1U7LTS9_NEOID</name>
<gene>
    <name evidence="16" type="ORF">NEOLI_004581</name>
</gene>
<accession>A0A1U7LTS9</accession>
<protein>
    <recommendedName>
        <fullName evidence="10">Kinetochore protein NDC80</fullName>
    </recommendedName>
</protein>
<dbReference type="Pfam" id="PF24487">
    <property type="entry name" value="NDC80_loop"/>
    <property type="match status" value="1"/>
</dbReference>
<evidence type="ECO:0000256" key="1">
    <source>
        <dbReference type="ARBA" id="ARBA00007050"/>
    </source>
</evidence>
<dbReference type="InterPro" id="IPR055260">
    <property type="entry name" value="Ndc80_CH"/>
</dbReference>
<feature type="coiled-coil region" evidence="11">
    <location>
        <begin position="318"/>
        <end position="412"/>
    </location>
</feature>
<comment type="similarity">
    <text evidence="1 10">Belongs to the NDC80/HEC1 family.</text>
</comment>
<evidence type="ECO:0000256" key="2">
    <source>
        <dbReference type="ARBA" id="ARBA00022454"/>
    </source>
</evidence>
<dbReference type="Pfam" id="PF03801">
    <property type="entry name" value="Ndc80_HEC"/>
    <property type="match status" value="1"/>
</dbReference>
<dbReference type="STRING" id="1198029.A0A1U7LTS9"/>
<evidence type="ECO:0000256" key="10">
    <source>
        <dbReference type="RuleBase" id="RU368072"/>
    </source>
</evidence>
<dbReference type="PANTHER" id="PTHR10643">
    <property type="entry name" value="KINETOCHORE PROTEIN NDC80"/>
    <property type="match status" value="1"/>
</dbReference>
<dbReference type="OMA" id="PSHKFQK"/>
<evidence type="ECO:0000313" key="16">
    <source>
        <dbReference type="EMBL" id="OLL25921.1"/>
    </source>
</evidence>
<dbReference type="EMBL" id="LXFE01000283">
    <property type="protein sequence ID" value="OLL25921.1"/>
    <property type="molecule type" value="Genomic_DNA"/>
</dbReference>
<evidence type="ECO:0000256" key="8">
    <source>
        <dbReference type="ARBA" id="ARBA00023306"/>
    </source>
</evidence>
<comment type="function">
    <text evidence="10">Acts as a component of the essential kinetochore-associated NDC80 complex, which is required for chromosome segregation and spindle checkpoint activity.</text>
</comment>
<comment type="caution">
    <text evidence="16">The sequence shown here is derived from an EMBL/GenBank/DDBJ whole genome shotgun (WGS) entry which is preliminary data.</text>
</comment>
<dbReference type="InterPro" id="IPR005550">
    <property type="entry name" value="Kinetochore_Ndc80"/>
</dbReference>
<evidence type="ECO:0000259" key="15">
    <source>
        <dbReference type="Pfam" id="PF24487"/>
    </source>
</evidence>
<evidence type="ECO:0000256" key="7">
    <source>
        <dbReference type="ARBA" id="ARBA00023242"/>
    </source>
</evidence>
<evidence type="ECO:0000256" key="9">
    <source>
        <dbReference type="ARBA" id="ARBA00023328"/>
    </source>
</evidence>
<dbReference type="GO" id="GO:0051301">
    <property type="term" value="P:cell division"/>
    <property type="evidence" value="ECO:0007669"/>
    <property type="project" value="UniProtKB-UniRule"/>
</dbReference>
<keyword evidence="9 10" id="KW-0137">Centromere</keyword>
<dbReference type="PANTHER" id="PTHR10643:SF2">
    <property type="entry name" value="KINETOCHORE PROTEIN NDC80 HOMOLOG"/>
    <property type="match status" value="1"/>
</dbReference>
<keyword evidence="6 11" id="KW-0175">Coiled coil</keyword>
<evidence type="ECO:0000256" key="11">
    <source>
        <dbReference type="SAM" id="Coils"/>
    </source>
</evidence>
<keyword evidence="3 10" id="KW-0132">Cell division</keyword>
<dbReference type="InterPro" id="IPR057091">
    <property type="entry name" value="NDC80_loop"/>
</dbReference>
<dbReference type="AlphaFoldDB" id="A0A1U7LTS9"/>
<dbReference type="GO" id="GO:0051315">
    <property type="term" value="P:attachment of mitotic spindle microtubules to kinetochore"/>
    <property type="evidence" value="ECO:0007669"/>
    <property type="project" value="UniProtKB-UniRule"/>
</dbReference>
<keyword evidence="17" id="KW-1185">Reference proteome</keyword>
<organism evidence="16 17">
    <name type="scientific">Neolecta irregularis (strain DAH-3)</name>
    <dbReference type="NCBI Taxonomy" id="1198029"/>
    <lineage>
        <taxon>Eukaryota</taxon>
        <taxon>Fungi</taxon>
        <taxon>Dikarya</taxon>
        <taxon>Ascomycota</taxon>
        <taxon>Taphrinomycotina</taxon>
        <taxon>Neolectales</taxon>
        <taxon>Neolectaceae</taxon>
        <taxon>Neolecta</taxon>
    </lineage>
</organism>
<comment type="subunit">
    <text evidence="10">Component of the NDC80 complex.</text>
</comment>
<dbReference type="InterPro" id="IPR040967">
    <property type="entry name" value="DUF5595"/>
</dbReference>
<feature type="domain" description="Kinetochore protein NDC80 loop region" evidence="15">
    <location>
        <begin position="437"/>
        <end position="664"/>
    </location>
</feature>
<dbReference type="OrthoDB" id="7459479at2759"/>
<evidence type="ECO:0000256" key="4">
    <source>
        <dbReference type="ARBA" id="ARBA00022776"/>
    </source>
</evidence>
<reference evidence="16 17" key="1">
    <citation type="submission" date="2016-04" db="EMBL/GenBank/DDBJ databases">
        <title>Evolutionary innovation and constraint leading to complex multicellularity in the Ascomycota.</title>
        <authorList>
            <person name="Cisse O."/>
            <person name="Nguyen A."/>
            <person name="Hewitt D.A."/>
            <person name="Jedd G."/>
            <person name="Stajich J.E."/>
        </authorList>
    </citation>
    <scope>NUCLEOTIDE SEQUENCE [LARGE SCALE GENOMIC DNA]</scope>
    <source>
        <strain evidence="16 17">DAH-3</strain>
    </source>
</reference>
<feature type="domain" description="Kinetochore protein Ndc80 CH" evidence="13">
    <location>
        <begin position="123"/>
        <end position="265"/>
    </location>
</feature>
<comment type="subcellular location">
    <subcellularLocation>
        <location evidence="10">Chromosome</location>
        <location evidence="10">Centromere</location>
        <location evidence="10">Kinetochore</location>
    </subcellularLocation>
    <subcellularLocation>
        <location evidence="10">Nucleus</location>
    </subcellularLocation>
</comment>
<evidence type="ECO:0000256" key="3">
    <source>
        <dbReference type="ARBA" id="ARBA00022618"/>
    </source>
</evidence>
<keyword evidence="8 10" id="KW-0131">Cell cycle</keyword>
<keyword evidence="5 10" id="KW-0995">Kinetochore</keyword>
<feature type="region of interest" description="Disordered" evidence="12">
    <location>
        <begin position="98"/>
        <end position="155"/>
    </location>
</feature>
<keyword evidence="2 10" id="KW-0158">Chromosome</keyword>
<proteinExistence type="inferred from homology"/>
<keyword evidence="7 10" id="KW-0539">Nucleus</keyword>
<feature type="compositionally biased region" description="Polar residues" evidence="12">
    <location>
        <begin position="127"/>
        <end position="147"/>
    </location>
</feature>
<keyword evidence="4 10" id="KW-0498">Mitosis</keyword>
<dbReference type="FunFam" id="1.10.418.30:FF:000001">
    <property type="entry name" value="Probable kinetochore protein ndc80"/>
    <property type="match status" value="1"/>
</dbReference>
<dbReference type="InterPro" id="IPR038273">
    <property type="entry name" value="Ndc80_sf"/>
</dbReference>
<feature type="domain" description="DUF5595" evidence="14">
    <location>
        <begin position="276"/>
        <end position="342"/>
    </location>
</feature>
<evidence type="ECO:0000313" key="17">
    <source>
        <dbReference type="Proteomes" id="UP000186594"/>
    </source>
</evidence>
<evidence type="ECO:0000259" key="13">
    <source>
        <dbReference type="Pfam" id="PF03801"/>
    </source>
</evidence>
<dbReference type="Proteomes" id="UP000186594">
    <property type="component" value="Unassembled WGS sequence"/>
</dbReference>
<dbReference type="Gene3D" id="1.10.418.30">
    <property type="entry name" value="Ncd80 complex, Ncd80 subunit"/>
    <property type="match status" value="1"/>
</dbReference>
<evidence type="ECO:0000256" key="5">
    <source>
        <dbReference type="ARBA" id="ARBA00022838"/>
    </source>
</evidence>
<evidence type="ECO:0000259" key="14">
    <source>
        <dbReference type="Pfam" id="PF18077"/>
    </source>
</evidence>
<dbReference type="GO" id="GO:0005634">
    <property type="term" value="C:nucleus"/>
    <property type="evidence" value="ECO:0007669"/>
    <property type="project" value="UniProtKB-SubCell"/>
</dbReference>